<dbReference type="Gene3D" id="2.60.40.640">
    <property type="match status" value="1"/>
</dbReference>
<dbReference type="InterPro" id="IPR050357">
    <property type="entry name" value="Arrestin_domain-protein"/>
</dbReference>
<feature type="region of interest" description="Disordered" evidence="1">
    <location>
        <begin position="406"/>
        <end position="519"/>
    </location>
</feature>
<feature type="compositionally biased region" description="Gly residues" evidence="1">
    <location>
        <begin position="499"/>
        <end position="519"/>
    </location>
</feature>
<dbReference type="InterPro" id="IPR014752">
    <property type="entry name" value="Arrestin-like_C"/>
</dbReference>
<gene>
    <name evidence="3" type="ORF">D0Z07_0152</name>
</gene>
<reference evidence="3" key="1">
    <citation type="submission" date="2019-07" db="EMBL/GenBank/DDBJ databases">
        <title>Hyphodiscus hymeniophilus genome sequencing and assembly.</title>
        <authorList>
            <person name="Kramer G."/>
            <person name="Nodwell J."/>
        </authorList>
    </citation>
    <scope>NUCLEOTIDE SEQUENCE</scope>
    <source>
        <strain evidence="3">ATCC 34498</strain>
    </source>
</reference>
<sequence>MSVRIQLDNPHAYYTNLDFISGRVILSLTSDENVSAIMVKLEGESRTVLLRPTGAQQNMNPALIDRSRRNQGLAQENHKVLYKVSQVFPNNNPGMGAAYTLRAGQHEYPFRFKIPFNNGCSDPQSQQMGPGSGFGGLGLGGLQQLQYRHVKRTLPPSLTGFPGEAEIRYYVKVTVQRPSLFKENRRSAYGFRFMPIEPPRAPPSTNEVYARRPFAFQAGLANFPRKKSSVFKKAPLALSETAPKGEVDARLPSPAVLTCNEPIPLRIIIRKLNESPEHVYLMSLQVQLIGSTEVRAQDVMRVETNTWVFMSFNGLGIPIGSPTDALRTETVVDNKLWNAIPLPNTIAPSFHACNITRKYEMEVRVGLAYGTPGNIQPQSVVLPLKFAIEIFSGISPPAALLNAMASQPTPTAPIRPSQRPTAPATYDPAYPPQLGPAGTDGMEDAPPSYEDAMADDIAPVDGPRRDYSGVTDENAPGMDEKGNARPGNLKGGPPPPAFNGGGPGGRGSGGVAGGRGAVV</sequence>
<keyword evidence="4" id="KW-1185">Reference proteome</keyword>
<dbReference type="CDD" id="cd22952">
    <property type="entry name" value="ART10-like"/>
    <property type="match status" value="1"/>
</dbReference>
<dbReference type="InterPro" id="IPR014756">
    <property type="entry name" value="Ig_E-set"/>
</dbReference>
<dbReference type="AlphaFoldDB" id="A0A9P7B174"/>
<dbReference type="GO" id="GO:0031625">
    <property type="term" value="F:ubiquitin protein ligase binding"/>
    <property type="evidence" value="ECO:0007669"/>
    <property type="project" value="TreeGrafter"/>
</dbReference>
<dbReference type="GO" id="GO:0005886">
    <property type="term" value="C:plasma membrane"/>
    <property type="evidence" value="ECO:0007669"/>
    <property type="project" value="TreeGrafter"/>
</dbReference>
<organism evidence="3 4">
    <name type="scientific">Hyphodiscus hymeniophilus</name>
    <dbReference type="NCBI Taxonomy" id="353542"/>
    <lineage>
        <taxon>Eukaryota</taxon>
        <taxon>Fungi</taxon>
        <taxon>Dikarya</taxon>
        <taxon>Ascomycota</taxon>
        <taxon>Pezizomycotina</taxon>
        <taxon>Leotiomycetes</taxon>
        <taxon>Helotiales</taxon>
        <taxon>Hyphodiscaceae</taxon>
        <taxon>Hyphodiscus</taxon>
    </lineage>
</organism>
<dbReference type="PANTHER" id="PTHR11188">
    <property type="entry name" value="ARRESTIN DOMAIN CONTAINING PROTEIN"/>
    <property type="match status" value="1"/>
</dbReference>
<name>A0A9P7B174_9HELO</name>
<proteinExistence type="predicted"/>
<feature type="domain" description="Arrestin-like N-terminal" evidence="2">
    <location>
        <begin position="3"/>
        <end position="121"/>
    </location>
</feature>
<protein>
    <recommendedName>
        <fullName evidence="2">Arrestin-like N-terminal domain-containing protein</fullName>
    </recommendedName>
</protein>
<dbReference type="Proteomes" id="UP000785200">
    <property type="component" value="Unassembled WGS sequence"/>
</dbReference>
<dbReference type="GO" id="GO:0005829">
    <property type="term" value="C:cytosol"/>
    <property type="evidence" value="ECO:0007669"/>
    <property type="project" value="TreeGrafter"/>
</dbReference>
<dbReference type="EMBL" id="VNKQ01000002">
    <property type="protein sequence ID" value="KAG0652921.1"/>
    <property type="molecule type" value="Genomic_DNA"/>
</dbReference>
<evidence type="ECO:0000313" key="4">
    <source>
        <dbReference type="Proteomes" id="UP000785200"/>
    </source>
</evidence>
<dbReference type="OrthoDB" id="3365616at2759"/>
<dbReference type="InterPro" id="IPR011021">
    <property type="entry name" value="Arrestin-like_N"/>
</dbReference>
<dbReference type="SUPFAM" id="SSF81296">
    <property type="entry name" value="E set domains"/>
    <property type="match status" value="1"/>
</dbReference>
<comment type="caution">
    <text evidence="3">The sequence shown here is derived from an EMBL/GenBank/DDBJ whole genome shotgun (WGS) entry which is preliminary data.</text>
</comment>
<accession>A0A9P7B174</accession>
<dbReference type="GO" id="GO:0030674">
    <property type="term" value="F:protein-macromolecule adaptor activity"/>
    <property type="evidence" value="ECO:0007669"/>
    <property type="project" value="TreeGrafter"/>
</dbReference>
<evidence type="ECO:0000256" key="1">
    <source>
        <dbReference type="SAM" id="MobiDB-lite"/>
    </source>
</evidence>
<evidence type="ECO:0000313" key="3">
    <source>
        <dbReference type="EMBL" id="KAG0652921.1"/>
    </source>
</evidence>
<dbReference type="PANTHER" id="PTHR11188:SF166">
    <property type="entry name" value="ARRESTIN (OR S-ANTIGEN), N-TERMINAL DOMAIN PROTEIN (AFU_ORTHOLOGUE AFUA_7G02050)"/>
    <property type="match status" value="1"/>
</dbReference>
<dbReference type="GO" id="GO:0070086">
    <property type="term" value="P:ubiquitin-dependent endocytosis"/>
    <property type="evidence" value="ECO:0007669"/>
    <property type="project" value="TreeGrafter"/>
</dbReference>
<dbReference type="Pfam" id="PF00339">
    <property type="entry name" value="Arrestin_N"/>
    <property type="match status" value="1"/>
</dbReference>
<evidence type="ECO:0000259" key="2">
    <source>
        <dbReference type="Pfam" id="PF00339"/>
    </source>
</evidence>